<protein>
    <submittedName>
        <fullName evidence="1">Uncharacterized protein</fullName>
    </submittedName>
</protein>
<evidence type="ECO:0000313" key="1">
    <source>
        <dbReference type="EMBL" id="GBM19949.1"/>
    </source>
</evidence>
<evidence type="ECO:0000313" key="2">
    <source>
        <dbReference type="Proteomes" id="UP000499080"/>
    </source>
</evidence>
<accession>A0A4Y2DV39</accession>
<dbReference type="AlphaFoldDB" id="A0A4Y2DV39"/>
<comment type="caution">
    <text evidence="1">The sequence shown here is derived from an EMBL/GenBank/DDBJ whole genome shotgun (WGS) entry which is preliminary data.</text>
</comment>
<keyword evidence="2" id="KW-1185">Reference proteome</keyword>
<gene>
    <name evidence="1" type="ORF">AVEN_164894_1</name>
</gene>
<name>A0A4Y2DV39_ARAVE</name>
<reference evidence="1 2" key="1">
    <citation type="journal article" date="2019" name="Sci. Rep.">
        <title>Orb-weaving spider Araneus ventricosus genome elucidates the spidroin gene catalogue.</title>
        <authorList>
            <person name="Kono N."/>
            <person name="Nakamura H."/>
            <person name="Ohtoshi R."/>
            <person name="Moran D.A.P."/>
            <person name="Shinohara A."/>
            <person name="Yoshida Y."/>
            <person name="Fujiwara M."/>
            <person name="Mori M."/>
            <person name="Tomita M."/>
            <person name="Arakawa K."/>
        </authorList>
    </citation>
    <scope>NUCLEOTIDE SEQUENCE [LARGE SCALE GENOMIC DNA]</scope>
</reference>
<organism evidence="1 2">
    <name type="scientific">Araneus ventricosus</name>
    <name type="common">Orbweaver spider</name>
    <name type="synonym">Epeira ventricosa</name>
    <dbReference type="NCBI Taxonomy" id="182803"/>
    <lineage>
        <taxon>Eukaryota</taxon>
        <taxon>Metazoa</taxon>
        <taxon>Ecdysozoa</taxon>
        <taxon>Arthropoda</taxon>
        <taxon>Chelicerata</taxon>
        <taxon>Arachnida</taxon>
        <taxon>Araneae</taxon>
        <taxon>Araneomorphae</taxon>
        <taxon>Entelegynae</taxon>
        <taxon>Araneoidea</taxon>
        <taxon>Araneidae</taxon>
        <taxon>Araneus</taxon>
    </lineage>
</organism>
<proteinExistence type="predicted"/>
<dbReference type="EMBL" id="BGPR01000434">
    <property type="protein sequence ID" value="GBM19949.1"/>
    <property type="molecule type" value="Genomic_DNA"/>
</dbReference>
<dbReference type="Proteomes" id="UP000499080">
    <property type="component" value="Unassembled WGS sequence"/>
</dbReference>
<sequence>MSLDFVPADTGGIGPEHAHKTLESQFRFSLLTANDAFFIIEVLWVHIVISVNLSNDEDETLSITSSEITPRTKGKHLTLEARLKENQALIHGGPLVISRIVPEVL</sequence>